<feature type="coiled-coil region" evidence="1">
    <location>
        <begin position="3"/>
        <end position="149"/>
    </location>
</feature>
<protein>
    <submittedName>
        <fullName evidence="2">Uncharacterized protein</fullName>
    </submittedName>
</protein>
<reference evidence="2" key="1">
    <citation type="submission" date="2018-05" db="EMBL/GenBank/DDBJ databases">
        <authorList>
            <person name="Lanie J.A."/>
            <person name="Ng W.-L."/>
            <person name="Kazmierczak K.M."/>
            <person name="Andrzejewski T.M."/>
            <person name="Davidsen T.M."/>
            <person name="Wayne K.J."/>
            <person name="Tettelin H."/>
            <person name="Glass J.I."/>
            <person name="Rusch D."/>
            <person name="Podicherti R."/>
            <person name="Tsui H.-C.T."/>
            <person name="Winkler M.E."/>
        </authorList>
    </citation>
    <scope>NUCLEOTIDE SEQUENCE</scope>
</reference>
<evidence type="ECO:0000256" key="1">
    <source>
        <dbReference type="SAM" id="Coils"/>
    </source>
</evidence>
<dbReference type="EMBL" id="UINC01113975">
    <property type="protein sequence ID" value="SVC83955.1"/>
    <property type="molecule type" value="Genomic_DNA"/>
</dbReference>
<accession>A0A382QGD3</accession>
<sequence length="310" mass="35665">QAKAQDESGLQEAEKDNQALIDELGVARQLGRELQIKLALESDENSQLARNRDELLQKNVKLNVEIARLETLRGQLATDQKKYEEDIDHLFEDKRSLQQQLAELATLKQTLQQEIAAVAQVRDQLEAANQSLAQDKQTLEGQATSLSEDKASLTGQLEAVGEQYRLTKVELETLRAKHAGEVAAFKQERDLLKEDLEAFEILKARNTELEYEYNRLIRPARSKAGRIWVGIEYWKTETGYGYALKAPGEKQYQKVNLNQLDNRLEVLKEKYGCKLYTAVWFRDDTSLSHAEAISFTTRIQKRYDYYYCKD</sequence>
<feature type="non-terminal residue" evidence="2">
    <location>
        <position position="1"/>
    </location>
</feature>
<name>A0A382QGD3_9ZZZZ</name>
<gene>
    <name evidence="2" type="ORF">METZ01_LOCUS336809</name>
</gene>
<organism evidence="2">
    <name type="scientific">marine metagenome</name>
    <dbReference type="NCBI Taxonomy" id="408172"/>
    <lineage>
        <taxon>unclassified sequences</taxon>
        <taxon>metagenomes</taxon>
        <taxon>ecological metagenomes</taxon>
    </lineage>
</organism>
<keyword evidence="1" id="KW-0175">Coiled coil</keyword>
<proteinExistence type="predicted"/>
<dbReference type="AlphaFoldDB" id="A0A382QGD3"/>
<evidence type="ECO:0000313" key="2">
    <source>
        <dbReference type="EMBL" id="SVC83955.1"/>
    </source>
</evidence>